<keyword evidence="2" id="KW-1185">Reference proteome</keyword>
<proteinExistence type="predicted"/>
<comment type="caution">
    <text evidence="1">The sequence shown here is derived from an EMBL/GenBank/DDBJ whole genome shotgun (WGS) entry which is preliminary data.</text>
</comment>
<dbReference type="AlphaFoldDB" id="A0A565ASR7"/>
<organism evidence="1 2">
    <name type="scientific">Arabis nemorensis</name>
    <dbReference type="NCBI Taxonomy" id="586526"/>
    <lineage>
        <taxon>Eukaryota</taxon>
        <taxon>Viridiplantae</taxon>
        <taxon>Streptophyta</taxon>
        <taxon>Embryophyta</taxon>
        <taxon>Tracheophyta</taxon>
        <taxon>Spermatophyta</taxon>
        <taxon>Magnoliopsida</taxon>
        <taxon>eudicotyledons</taxon>
        <taxon>Gunneridae</taxon>
        <taxon>Pentapetalae</taxon>
        <taxon>rosids</taxon>
        <taxon>malvids</taxon>
        <taxon>Brassicales</taxon>
        <taxon>Brassicaceae</taxon>
        <taxon>Arabideae</taxon>
        <taxon>Arabis</taxon>
    </lineage>
</organism>
<evidence type="ECO:0000313" key="1">
    <source>
        <dbReference type="EMBL" id="VVA92446.1"/>
    </source>
</evidence>
<name>A0A565ASR7_9BRAS</name>
<protein>
    <submittedName>
        <fullName evidence="1">Uncharacterized protein</fullName>
    </submittedName>
</protein>
<dbReference type="EMBL" id="CABITT030000001">
    <property type="protein sequence ID" value="VVA92446.1"/>
    <property type="molecule type" value="Genomic_DNA"/>
</dbReference>
<sequence length="191" mass="21597">MPLLHNGISKRSKNEDHVKKVNGVKVLNLKHLSELVEPENIAAICRRPVRPFGRCTNHCRTHHHTPPCRRFLRNHLRTTLYFLRLLQHSQHTVSPDLDDGDTIGQGGAYSSPSSMGSWSRGSHYHHDHHYHHHPKIRYLLLCKLRLPFFCDGGGSTVVVGQGLCSGRNVGHRILGLLMILVVASLFSEFLS</sequence>
<dbReference type="Proteomes" id="UP000489600">
    <property type="component" value="Unassembled WGS sequence"/>
</dbReference>
<reference evidence="1" key="1">
    <citation type="submission" date="2019-07" db="EMBL/GenBank/DDBJ databases">
        <authorList>
            <person name="Dittberner H."/>
        </authorList>
    </citation>
    <scope>NUCLEOTIDE SEQUENCE [LARGE SCALE GENOMIC DNA]</scope>
</reference>
<evidence type="ECO:0000313" key="2">
    <source>
        <dbReference type="Proteomes" id="UP000489600"/>
    </source>
</evidence>
<gene>
    <name evidence="1" type="ORF">ANE_LOCUS2891</name>
</gene>
<accession>A0A565ASR7</accession>